<dbReference type="EMBL" id="JBHTBD010000009">
    <property type="protein sequence ID" value="MFC7296264.1"/>
    <property type="molecule type" value="Genomic_DNA"/>
</dbReference>
<sequence>MTVLNQQQTNDLFCDIESRLLGASSLILEYLNNLKPACSELGQIEWRYRLSGFLEGLSLTGHIDSLYLESLASMLFARDVKSREVRPGRAHAFSIDIITDQSKVYRFDVPSTNPLDAYAQLTKRTAYNSIPGIEAIEVYAGFRKDRVKEAQPLRVFAKSELIYSNR</sequence>
<name>A0ABW2IYH0_9GAMM</name>
<reference evidence="2" key="1">
    <citation type="journal article" date="2019" name="Int. J. Syst. Evol. Microbiol.">
        <title>The Global Catalogue of Microorganisms (GCM) 10K type strain sequencing project: providing services to taxonomists for standard genome sequencing and annotation.</title>
        <authorList>
            <consortium name="The Broad Institute Genomics Platform"/>
            <consortium name="The Broad Institute Genome Sequencing Center for Infectious Disease"/>
            <person name="Wu L."/>
            <person name="Ma J."/>
        </authorList>
    </citation>
    <scope>NUCLEOTIDE SEQUENCE [LARGE SCALE GENOMIC DNA]</scope>
    <source>
        <strain evidence="2">CCUG 60559</strain>
    </source>
</reference>
<proteinExistence type="predicted"/>
<accession>A0ABW2IYH0</accession>
<keyword evidence="2" id="KW-1185">Reference proteome</keyword>
<comment type="caution">
    <text evidence="1">The sequence shown here is derived from an EMBL/GenBank/DDBJ whole genome shotgun (WGS) entry which is preliminary data.</text>
</comment>
<evidence type="ECO:0000313" key="1">
    <source>
        <dbReference type="EMBL" id="MFC7296264.1"/>
    </source>
</evidence>
<gene>
    <name evidence="1" type="ORF">ACFQQA_16215</name>
</gene>
<dbReference type="Proteomes" id="UP001596506">
    <property type="component" value="Unassembled WGS sequence"/>
</dbReference>
<dbReference type="RefSeq" id="WP_100689760.1">
    <property type="nucleotide sequence ID" value="NZ_JBHTBD010000009.1"/>
</dbReference>
<evidence type="ECO:0000313" key="2">
    <source>
        <dbReference type="Proteomes" id="UP001596506"/>
    </source>
</evidence>
<protein>
    <submittedName>
        <fullName evidence="1">Uncharacterized protein</fullName>
    </submittedName>
</protein>
<organism evidence="1 2">
    <name type="scientific">Marinobacter aromaticivorans</name>
    <dbReference type="NCBI Taxonomy" id="1494078"/>
    <lineage>
        <taxon>Bacteria</taxon>
        <taxon>Pseudomonadati</taxon>
        <taxon>Pseudomonadota</taxon>
        <taxon>Gammaproteobacteria</taxon>
        <taxon>Pseudomonadales</taxon>
        <taxon>Marinobacteraceae</taxon>
        <taxon>Marinobacter</taxon>
    </lineage>
</organism>